<feature type="transmembrane region" description="Helical" evidence="5">
    <location>
        <begin position="341"/>
        <end position="359"/>
    </location>
</feature>
<protein>
    <submittedName>
        <fullName evidence="7">O-antigen ligase family protein</fullName>
    </submittedName>
</protein>
<proteinExistence type="predicted"/>
<evidence type="ECO:0000256" key="5">
    <source>
        <dbReference type="SAM" id="Phobius"/>
    </source>
</evidence>
<organism evidence="7 8">
    <name type="scientific">Peredibacter starrii</name>
    <dbReference type="NCBI Taxonomy" id="28202"/>
    <lineage>
        <taxon>Bacteria</taxon>
        <taxon>Pseudomonadati</taxon>
        <taxon>Bdellovibrionota</taxon>
        <taxon>Bacteriovoracia</taxon>
        <taxon>Bacteriovoracales</taxon>
        <taxon>Bacteriovoracaceae</taxon>
        <taxon>Peredibacter</taxon>
    </lineage>
</organism>
<feature type="transmembrane region" description="Helical" evidence="5">
    <location>
        <begin position="148"/>
        <end position="165"/>
    </location>
</feature>
<dbReference type="GO" id="GO:0016874">
    <property type="term" value="F:ligase activity"/>
    <property type="evidence" value="ECO:0007669"/>
    <property type="project" value="UniProtKB-KW"/>
</dbReference>
<feature type="transmembrane region" description="Helical" evidence="5">
    <location>
        <begin position="6"/>
        <end position="32"/>
    </location>
</feature>
<dbReference type="PANTHER" id="PTHR37422">
    <property type="entry name" value="TEICHURONIC ACID BIOSYNTHESIS PROTEIN TUAE"/>
    <property type="match status" value="1"/>
</dbReference>
<sequence>MNKLTSASFFFLAAGILTSVSILSAYQVLFVIPLCYYSYWAIKNNDYKLPKSAWFLLAFAFVAFISLVINFDVVPKPGKNFGRIKYFLFGVGGIYVLRVWVKETTDKIKTFLTSTFLVSMIVAGLYAAWEFFISGEARVSSLTETMRYGYGSAMMLLMLLGSLLHHDKTKNWLNFKLGAVAFLIGFMGMYLTYTRGALLGFLCGLPFLLYFYKPKLGLTLGGLAVLGVLGLGGMYLFGSGKYESRFLVNKNNSSDVIRRSQWQSAIIAIQEKPVLGWGLSNFHSQLKRIKNQYNLDAKSYDDAHSHNLFLEITSGTGFIGLFFFLGWLISWAIHAFKTGGLNRALIVPMGVAFVVSSQFEVTFDANNASMIFFVYAISTMSKKYVQQS</sequence>
<feature type="transmembrane region" description="Helical" evidence="5">
    <location>
        <begin position="83"/>
        <end position="101"/>
    </location>
</feature>
<accession>A0AAX4HRC3</accession>
<evidence type="ECO:0000256" key="4">
    <source>
        <dbReference type="ARBA" id="ARBA00023136"/>
    </source>
</evidence>
<dbReference type="AlphaFoldDB" id="A0AAX4HRC3"/>
<name>A0AAX4HRC3_9BACT</name>
<dbReference type="PANTHER" id="PTHR37422:SF17">
    <property type="entry name" value="O-ANTIGEN LIGASE"/>
    <property type="match status" value="1"/>
</dbReference>
<dbReference type="RefSeq" id="WP_321397144.1">
    <property type="nucleotide sequence ID" value="NZ_CP139487.1"/>
</dbReference>
<evidence type="ECO:0000313" key="7">
    <source>
        <dbReference type="EMBL" id="WPU65849.1"/>
    </source>
</evidence>
<gene>
    <name evidence="7" type="ORF">SOO65_03735</name>
</gene>
<keyword evidence="8" id="KW-1185">Reference proteome</keyword>
<dbReference type="KEGG" id="psti:SOO65_03735"/>
<feature type="transmembrane region" description="Helical" evidence="5">
    <location>
        <begin position="308"/>
        <end position="329"/>
    </location>
</feature>
<dbReference type="InterPro" id="IPR007016">
    <property type="entry name" value="O-antigen_ligase-rel_domated"/>
</dbReference>
<feature type="transmembrane region" description="Helical" evidence="5">
    <location>
        <begin position="172"/>
        <end position="190"/>
    </location>
</feature>
<evidence type="ECO:0000313" key="8">
    <source>
        <dbReference type="Proteomes" id="UP001324634"/>
    </source>
</evidence>
<dbReference type="InterPro" id="IPR051533">
    <property type="entry name" value="WaaL-like"/>
</dbReference>
<keyword evidence="4 5" id="KW-0472">Membrane</keyword>
<keyword evidence="3 5" id="KW-1133">Transmembrane helix</keyword>
<comment type="subcellular location">
    <subcellularLocation>
        <location evidence="1">Membrane</location>
        <topology evidence="1">Multi-pass membrane protein</topology>
    </subcellularLocation>
</comment>
<dbReference type="Pfam" id="PF04932">
    <property type="entry name" value="Wzy_C"/>
    <property type="match status" value="1"/>
</dbReference>
<feature type="transmembrane region" description="Helical" evidence="5">
    <location>
        <begin position="108"/>
        <end position="128"/>
    </location>
</feature>
<evidence type="ECO:0000256" key="2">
    <source>
        <dbReference type="ARBA" id="ARBA00022692"/>
    </source>
</evidence>
<evidence type="ECO:0000256" key="1">
    <source>
        <dbReference type="ARBA" id="ARBA00004141"/>
    </source>
</evidence>
<evidence type="ECO:0000259" key="6">
    <source>
        <dbReference type="Pfam" id="PF04932"/>
    </source>
</evidence>
<keyword evidence="2 5" id="KW-0812">Transmembrane</keyword>
<reference evidence="7 8" key="1">
    <citation type="submission" date="2023-11" db="EMBL/GenBank/DDBJ databases">
        <title>Peredibacter starrii A3.12.</title>
        <authorList>
            <person name="Mitchell R.J."/>
        </authorList>
    </citation>
    <scope>NUCLEOTIDE SEQUENCE [LARGE SCALE GENOMIC DNA]</scope>
    <source>
        <strain evidence="7 8">A3.12</strain>
    </source>
</reference>
<keyword evidence="7" id="KW-0436">Ligase</keyword>
<dbReference type="Proteomes" id="UP001324634">
    <property type="component" value="Chromosome"/>
</dbReference>
<feature type="transmembrane region" description="Helical" evidence="5">
    <location>
        <begin position="219"/>
        <end position="237"/>
    </location>
</feature>
<dbReference type="EMBL" id="CP139487">
    <property type="protein sequence ID" value="WPU65849.1"/>
    <property type="molecule type" value="Genomic_DNA"/>
</dbReference>
<feature type="transmembrane region" description="Helical" evidence="5">
    <location>
        <begin position="53"/>
        <end position="71"/>
    </location>
</feature>
<feature type="domain" description="O-antigen ligase-related" evidence="6">
    <location>
        <begin position="181"/>
        <end position="325"/>
    </location>
</feature>
<evidence type="ECO:0000256" key="3">
    <source>
        <dbReference type="ARBA" id="ARBA00022989"/>
    </source>
</evidence>
<dbReference type="GO" id="GO:0016020">
    <property type="term" value="C:membrane"/>
    <property type="evidence" value="ECO:0007669"/>
    <property type="project" value="UniProtKB-SubCell"/>
</dbReference>